<proteinExistence type="predicted"/>
<gene>
    <name evidence="1" type="ORF">COT75_03145</name>
</gene>
<dbReference type="AlphaFoldDB" id="A0A2H0W973"/>
<dbReference type="EMBL" id="PEZT01000018">
    <property type="protein sequence ID" value="PIS09115.1"/>
    <property type="molecule type" value="Genomic_DNA"/>
</dbReference>
<dbReference type="Proteomes" id="UP000230093">
    <property type="component" value="Unassembled WGS sequence"/>
</dbReference>
<reference evidence="2" key="1">
    <citation type="submission" date="2017-09" db="EMBL/GenBank/DDBJ databases">
        <title>Depth-based differentiation of microbial function through sediment-hosted aquifers and enrichment of novel symbionts in the deep terrestrial subsurface.</title>
        <authorList>
            <person name="Probst A.J."/>
            <person name="Ladd B."/>
            <person name="Jarett J.K."/>
            <person name="Geller-Mcgrath D.E."/>
            <person name="Sieber C.M.K."/>
            <person name="Emerson J.B."/>
            <person name="Anantharaman K."/>
            <person name="Thomas B.C."/>
            <person name="Malmstrom R."/>
            <person name="Stieglmeier M."/>
            <person name="Klingl A."/>
            <person name="Woyke T."/>
            <person name="Ryan C.M."/>
            <person name="Banfield J.F."/>
        </authorList>
    </citation>
    <scope>NUCLEOTIDE SEQUENCE [LARGE SCALE GENOMIC DNA]</scope>
</reference>
<name>A0A2H0W973_9BACT</name>
<sequence>MSETSEIPDYSYLEKFRDPKFPFVYWVEDKDIIPQVIKDVSPSGKYGLETGIGYQPTKLFNIDPGIKWLATETDPERYANVKKNLNNIWDGINPDDFPGDFKVIVLNTASTEKMVSRANVLVYRNLNYRNMTTPDFKSLKSGQRMVFIVNDTHINELAFYQDFLSSHGYNPAEIKVRSLSLPKLSFDYVGNKKEYVLDLVKE</sequence>
<comment type="caution">
    <text evidence="1">The sequence shown here is derived from an EMBL/GenBank/DDBJ whole genome shotgun (WGS) entry which is preliminary data.</text>
</comment>
<organism evidence="1 2">
    <name type="scientific">Candidatus Beckwithbacteria bacterium CG10_big_fil_rev_8_21_14_0_10_34_10</name>
    <dbReference type="NCBI Taxonomy" id="1974495"/>
    <lineage>
        <taxon>Bacteria</taxon>
        <taxon>Candidatus Beckwithiibacteriota</taxon>
    </lineage>
</organism>
<evidence type="ECO:0000313" key="1">
    <source>
        <dbReference type="EMBL" id="PIS09115.1"/>
    </source>
</evidence>
<accession>A0A2H0W973</accession>
<evidence type="ECO:0000313" key="2">
    <source>
        <dbReference type="Proteomes" id="UP000230093"/>
    </source>
</evidence>
<protein>
    <submittedName>
        <fullName evidence="1">Uncharacterized protein</fullName>
    </submittedName>
</protein>